<dbReference type="GeneID" id="30037762"/>
<dbReference type="InterPro" id="IPR006145">
    <property type="entry name" value="PsdUridine_synth_RsuA/RluA"/>
</dbReference>
<dbReference type="Gene3D" id="3.40.140.10">
    <property type="entry name" value="Cytidine Deaminase, domain 2"/>
    <property type="match status" value="1"/>
</dbReference>
<dbReference type="Gene3D" id="3.30.2350.10">
    <property type="entry name" value="Pseudouridine synthase"/>
    <property type="match status" value="1"/>
</dbReference>
<gene>
    <name evidence="2" type="primary">RIB2</name>
    <name evidence="2" type="ORF">AWJ20_700</name>
</gene>
<dbReference type="PANTHER" id="PTHR21600">
    <property type="entry name" value="MITOCHONDRIAL RNA PSEUDOURIDINE SYNTHASE"/>
    <property type="match status" value="1"/>
</dbReference>
<accession>A0A167D3Y9</accession>
<dbReference type="GO" id="GO:0019239">
    <property type="term" value="F:deaminase activity"/>
    <property type="evidence" value="ECO:0007669"/>
    <property type="project" value="UniProtKB-ARBA"/>
</dbReference>
<dbReference type="EMBL" id="CP014501">
    <property type="protein sequence ID" value="ANB12445.1"/>
    <property type="molecule type" value="Genomic_DNA"/>
</dbReference>
<reference evidence="2 3" key="1">
    <citation type="submission" date="2016-02" db="EMBL/GenBank/DDBJ databases">
        <title>Complete genome sequence and transcriptome regulation of the pentose utilising yeast Sugiyamaella lignohabitans.</title>
        <authorList>
            <person name="Bellasio M."/>
            <person name="Peymann A."/>
            <person name="Valli M."/>
            <person name="Sipitzky M."/>
            <person name="Graf A."/>
            <person name="Sauer M."/>
            <person name="Marx H."/>
            <person name="Mattanovich D."/>
        </authorList>
    </citation>
    <scope>NUCLEOTIDE SEQUENCE [LARGE SCALE GENOMIC DNA]</scope>
    <source>
        <strain evidence="2 3">CBS 10342</strain>
    </source>
</reference>
<dbReference type="GO" id="GO:0009982">
    <property type="term" value="F:pseudouridine synthase activity"/>
    <property type="evidence" value="ECO:0007669"/>
    <property type="project" value="InterPro"/>
</dbReference>
<dbReference type="InterPro" id="IPR016193">
    <property type="entry name" value="Cytidine_deaminase-like"/>
</dbReference>
<evidence type="ECO:0000313" key="3">
    <source>
        <dbReference type="Proteomes" id="UP000189580"/>
    </source>
</evidence>
<dbReference type="SUPFAM" id="SSF53927">
    <property type="entry name" value="Cytidine deaminase-like"/>
    <property type="match status" value="1"/>
</dbReference>
<evidence type="ECO:0000259" key="1">
    <source>
        <dbReference type="PROSITE" id="PS51747"/>
    </source>
</evidence>
<dbReference type="SUPFAM" id="SSF55120">
    <property type="entry name" value="Pseudouridine synthase"/>
    <property type="match status" value="1"/>
</dbReference>
<dbReference type="GO" id="GO:0003723">
    <property type="term" value="F:RNA binding"/>
    <property type="evidence" value="ECO:0007669"/>
    <property type="project" value="InterPro"/>
</dbReference>
<dbReference type="AlphaFoldDB" id="A0A167D3Y9"/>
<protein>
    <submittedName>
        <fullName evidence="2">Bifunctional DRAP deaminase/tRNA pseudouridine synthase RIB2</fullName>
    </submittedName>
</protein>
<proteinExistence type="predicted"/>
<dbReference type="InterPro" id="IPR020103">
    <property type="entry name" value="PsdUridine_synth_cat_dom_sf"/>
</dbReference>
<sequence>MFLAKNAKGADQMGAQLRGREVRKEYLARVVGEFPLGEITCNEPLLTVDPKVALNMVVKDGTGKEATTIFNRISYDGQTSIVRCRPLTGRTHQIRVHLQYLGHPIANDPLYSNVNVWGPDLGKSGSGDPLVIAAKLNEIGKTTVAETYIHPKNQSNGEGEMLTGENCSVCATALYTDPGPNDLDLWLHALKYYSIDESNPWSYETPIPYWVNEVHLPFMKMALEEAKKCEPTETAFSVGAVLVKDGKVLETGYSRELPGNTHAEQCALEKYYAKHGTTDVPAGTVIYTTMEPCSERLSGNLPCVDRILKTSIKTVFVGVVEPDTFVKKNTGLAKLTEKKIEYIPITGIEEEAIKAATKGHPPVPTA</sequence>
<dbReference type="InterPro" id="IPR050188">
    <property type="entry name" value="RluA_PseudoU_synthase"/>
</dbReference>
<dbReference type="RefSeq" id="XP_018734922.1">
    <property type="nucleotide sequence ID" value="XM_018882656.1"/>
</dbReference>
<evidence type="ECO:0000313" key="2">
    <source>
        <dbReference type="EMBL" id="ANB12445.1"/>
    </source>
</evidence>
<dbReference type="Proteomes" id="UP000189580">
    <property type="component" value="Chromosome a"/>
</dbReference>
<dbReference type="GO" id="GO:0016814">
    <property type="term" value="F:hydrolase activity, acting on carbon-nitrogen (but not peptide) bonds, in cyclic amidines"/>
    <property type="evidence" value="ECO:0007669"/>
    <property type="project" value="UniProtKB-ARBA"/>
</dbReference>
<dbReference type="Pfam" id="PF00849">
    <property type="entry name" value="PseudoU_synth_2"/>
    <property type="match status" value="1"/>
</dbReference>
<dbReference type="PANTHER" id="PTHR21600:SF40">
    <property type="entry name" value="PSEUDOURIDYLATE SYNTHASE RPUSD2"/>
    <property type="match status" value="1"/>
</dbReference>
<dbReference type="PROSITE" id="PS51747">
    <property type="entry name" value="CYT_DCMP_DEAMINASES_2"/>
    <property type="match status" value="1"/>
</dbReference>
<dbReference type="KEGG" id="slb:AWJ20_700"/>
<name>A0A167D3Y9_9ASCO</name>
<dbReference type="InterPro" id="IPR002125">
    <property type="entry name" value="CMP_dCMP_dom"/>
</dbReference>
<dbReference type="OrthoDB" id="424794at2759"/>
<keyword evidence="3" id="KW-1185">Reference proteome</keyword>
<dbReference type="FunFam" id="3.40.140.10:FF:000061">
    <property type="entry name" value="DRAP deaminase"/>
    <property type="match status" value="1"/>
</dbReference>
<feature type="domain" description="CMP/dCMP-type deaminase" evidence="1">
    <location>
        <begin position="213"/>
        <end position="342"/>
    </location>
</feature>
<dbReference type="GO" id="GO:0000455">
    <property type="term" value="P:enzyme-directed rRNA pseudouridine synthesis"/>
    <property type="evidence" value="ECO:0007669"/>
    <property type="project" value="TreeGrafter"/>
</dbReference>
<dbReference type="Pfam" id="PF18785">
    <property type="entry name" value="Inv-AAD"/>
    <property type="match status" value="1"/>
</dbReference>
<organism evidence="2 3">
    <name type="scientific">Sugiyamaella lignohabitans</name>
    <dbReference type="NCBI Taxonomy" id="796027"/>
    <lineage>
        <taxon>Eukaryota</taxon>
        <taxon>Fungi</taxon>
        <taxon>Dikarya</taxon>
        <taxon>Ascomycota</taxon>
        <taxon>Saccharomycotina</taxon>
        <taxon>Dipodascomycetes</taxon>
        <taxon>Dipodascales</taxon>
        <taxon>Trichomonascaceae</taxon>
        <taxon>Sugiyamaella</taxon>
    </lineage>
</organism>